<protein>
    <submittedName>
        <fullName evidence="1">Phage head-tail adaptor, putative, SPP1 family</fullName>
    </submittedName>
</protein>
<dbReference type="Pfam" id="PF05521">
    <property type="entry name" value="Phage_HCP"/>
    <property type="match status" value="1"/>
</dbReference>
<organism evidence="1 2">
    <name type="scientific">Salimicrobium album</name>
    <dbReference type="NCBI Taxonomy" id="50717"/>
    <lineage>
        <taxon>Bacteria</taxon>
        <taxon>Bacillati</taxon>
        <taxon>Bacillota</taxon>
        <taxon>Bacilli</taxon>
        <taxon>Bacillales</taxon>
        <taxon>Bacillaceae</taxon>
        <taxon>Salimicrobium</taxon>
    </lineage>
</organism>
<dbReference type="InterPro" id="IPR008767">
    <property type="entry name" value="Phage_SPP1_head-tail_adaptor"/>
</dbReference>
<evidence type="ECO:0000313" key="1">
    <source>
        <dbReference type="EMBL" id="SDX62695.1"/>
    </source>
</evidence>
<comment type="caution">
    <text evidence="1">The sequence shown here is derived from an EMBL/GenBank/DDBJ whole genome shotgun (WGS) entry which is preliminary data.</text>
</comment>
<name>A0A1H3D8I2_9BACI</name>
<reference evidence="1 2" key="1">
    <citation type="submission" date="2016-10" db="EMBL/GenBank/DDBJ databases">
        <authorList>
            <person name="Varghese N."/>
            <person name="Submissions S."/>
        </authorList>
    </citation>
    <scope>NUCLEOTIDE SEQUENCE [LARGE SCALE GENOMIC DNA]</scope>
    <source>
        <strain evidence="1 2">DSM 20748</strain>
    </source>
</reference>
<dbReference type="NCBIfam" id="TIGR01563">
    <property type="entry name" value="gp16_SPP1"/>
    <property type="match status" value="1"/>
</dbReference>
<keyword evidence="2" id="KW-1185">Reference proteome</keyword>
<dbReference type="EMBL" id="FNOS01000002">
    <property type="protein sequence ID" value="SDX62695.1"/>
    <property type="molecule type" value="Genomic_DNA"/>
</dbReference>
<proteinExistence type="predicted"/>
<sequence>MDEFPHHIVFQKKTTTSDGLGGGTESWTDFFDTEAHVQPISGYSRIVAQAQETPITTRVYFPYTDTSLPPSQVRIQYGTKILAPQSDPIDQGGLHEVMMVECYE</sequence>
<accession>A0A1H3D8I2</accession>
<gene>
    <name evidence="1" type="ORF">SAMN04488081_0870</name>
</gene>
<dbReference type="Proteomes" id="UP000198647">
    <property type="component" value="Unassembled WGS sequence"/>
</dbReference>
<dbReference type="InterPro" id="IPR038666">
    <property type="entry name" value="SSP1_head-tail_sf"/>
</dbReference>
<dbReference type="RefSeq" id="WP_093105857.1">
    <property type="nucleotide sequence ID" value="NZ_FNOS01000002.1"/>
</dbReference>
<evidence type="ECO:0000313" key="2">
    <source>
        <dbReference type="Proteomes" id="UP000198647"/>
    </source>
</evidence>
<dbReference type="Gene3D" id="2.40.10.270">
    <property type="entry name" value="Bacteriophage SPP1 head-tail adaptor protein"/>
    <property type="match status" value="1"/>
</dbReference>